<accession>A0A3B0ZNM8</accession>
<reference evidence="1" key="1">
    <citation type="submission" date="2018-06" db="EMBL/GenBank/DDBJ databases">
        <authorList>
            <person name="Zhirakovskaya E."/>
        </authorList>
    </citation>
    <scope>NUCLEOTIDE SEQUENCE</scope>
</reference>
<organism evidence="1">
    <name type="scientific">hydrothermal vent metagenome</name>
    <dbReference type="NCBI Taxonomy" id="652676"/>
    <lineage>
        <taxon>unclassified sequences</taxon>
        <taxon>metagenomes</taxon>
        <taxon>ecological metagenomes</taxon>
    </lineage>
</organism>
<sequence length="96" mass="10322">MSIIHLLAAAAEAGAKGVLSQAAFNLMKATEAKQKALAIKNNPDFLIRAAALVEETKRVFIELANDKVSLDEGKQDIILFNISADKVDDNPSKTIN</sequence>
<gene>
    <name evidence="1" type="ORF">MNBD_GAMMA21-1617</name>
</gene>
<name>A0A3B0ZNM8_9ZZZZ</name>
<protein>
    <submittedName>
        <fullName evidence="1">Uncharacterized protein</fullName>
    </submittedName>
</protein>
<evidence type="ECO:0000313" key="1">
    <source>
        <dbReference type="EMBL" id="VAW95058.1"/>
    </source>
</evidence>
<dbReference type="EMBL" id="UOFR01000031">
    <property type="protein sequence ID" value="VAW95058.1"/>
    <property type="molecule type" value="Genomic_DNA"/>
</dbReference>
<dbReference type="AlphaFoldDB" id="A0A3B0ZNM8"/>
<proteinExistence type="predicted"/>